<dbReference type="Proteomes" id="UP000031036">
    <property type="component" value="Unassembled WGS sequence"/>
</dbReference>
<sequence length="117" mass="13104">MLHPLAVTSAADVVLPIPRTEAAEITPSAFEHRLGRPLQAVKEIPQASKAGNLTPIMEKSLKEMQLNDNQEDDVDERTGRGLKSAIESEMNPWDSKVQHMIMTKRRLSPTYLHDFSV</sequence>
<accession>A0A0B2URK7</accession>
<dbReference type="EMBL" id="JPKZ01021800">
    <property type="protein sequence ID" value="KHN71555.1"/>
    <property type="molecule type" value="Genomic_DNA"/>
</dbReference>
<organism evidence="1 2">
    <name type="scientific">Toxocara canis</name>
    <name type="common">Canine roundworm</name>
    <dbReference type="NCBI Taxonomy" id="6265"/>
    <lineage>
        <taxon>Eukaryota</taxon>
        <taxon>Metazoa</taxon>
        <taxon>Ecdysozoa</taxon>
        <taxon>Nematoda</taxon>
        <taxon>Chromadorea</taxon>
        <taxon>Rhabditida</taxon>
        <taxon>Spirurina</taxon>
        <taxon>Ascaridomorpha</taxon>
        <taxon>Ascaridoidea</taxon>
        <taxon>Toxocaridae</taxon>
        <taxon>Toxocara</taxon>
    </lineage>
</organism>
<comment type="caution">
    <text evidence="1">The sequence shown here is derived from an EMBL/GenBank/DDBJ whole genome shotgun (WGS) entry which is preliminary data.</text>
</comment>
<reference evidence="1 2" key="1">
    <citation type="submission" date="2014-11" db="EMBL/GenBank/DDBJ databases">
        <title>Genetic blueprint of the zoonotic pathogen Toxocara canis.</title>
        <authorList>
            <person name="Zhu X.-Q."/>
            <person name="Korhonen P.K."/>
            <person name="Cai H."/>
            <person name="Young N.D."/>
            <person name="Nejsum P."/>
            <person name="von Samson-Himmelstjerna G."/>
            <person name="Boag P.R."/>
            <person name="Tan P."/>
            <person name="Li Q."/>
            <person name="Min J."/>
            <person name="Yang Y."/>
            <person name="Wang X."/>
            <person name="Fang X."/>
            <person name="Hall R.S."/>
            <person name="Hofmann A."/>
            <person name="Sternberg P.W."/>
            <person name="Jex A.R."/>
            <person name="Gasser R.B."/>
        </authorList>
    </citation>
    <scope>NUCLEOTIDE SEQUENCE [LARGE SCALE GENOMIC DNA]</scope>
    <source>
        <strain evidence="1">PN_DK_2014</strain>
    </source>
</reference>
<protein>
    <submittedName>
        <fullName evidence="1">Uncharacterized protein</fullName>
    </submittedName>
</protein>
<dbReference type="OrthoDB" id="248495at2759"/>
<evidence type="ECO:0000313" key="2">
    <source>
        <dbReference type="Proteomes" id="UP000031036"/>
    </source>
</evidence>
<dbReference type="AlphaFoldDB" id="A0A0B2URK7"/>
<feature type="non-terminal residue" evidence="1">
    <location>
        <position position="117"/>
    </location>
</feature>
<name>A0A0B2URK7_TOXCA</name>
<gene>
    <name evidence="1" type="ORF">Tcan_00324</name>
</gene>
<proteinExistence type="predicted"/>
<evidence type="ECO:0000313" key="1">
    <source>
        <dbReference type="EMBL" id="KHN71555.1"/>
    </source>
</evidence>
<keyword evidence="2" id="KW-1185">Reference proteome</keyword>